<evidence type="ECO:0000313" key="3">
    <source>
        <dbReference type="Proteomes" id="UP000681720"/>
    </source>
</evidence>
<reference evidence="2" key="1">
    <citation type="submission" date="2021-02" db="EMBL/GenBank/DDBJ databases">
        <authorList>
            <person name="Nowell W R."/>
        </authorList>
    </citation>
    <scope>NUCLEOTIDE SEQUENCE</scope>
</reference>
<dbReference type="Proteomes" id="UP000681720">
    <property type="component" value="Unassembled WGS sequence"/>
</dbReference>
<evidence type="ECO:0000256" key="1">
    <source>
        <dbReference type="SAM" id="MobiDB-lite"/>
    </source>
</evidence>
<evidence type="ECO:0000313" key="2">
    <source>
        <dbReference type="EMBL" id="CAF5212150.1"/>
    </source>
</evidence>
<feature type="non-terminal residue" evidence="2">
    <location>
        <position position="71"/>
    </location>
</feature>
<proteinExistence type="predicted"/>
<feature type="non-terminal residue" evidence="2">
    <location>
        <position position="1"/>
    </location>
</feature>
<gene>
    <name evidence="2" type="ORF">GIL414_LOCUS80189</name>
</gene>
<name>A0A8S3J3N0_9BILA</name>
<dbReference type="AlphaFoldDB" id="A0A8S3J3N0"/>
<sequence length="71" mass="8172">MDLPDDDYTTLVPPVKKINSTEKKLPDIPKIIEHTENDSLPQKAKQSNSKLNDRRKTIMTRISRHQTSLDS</sequence>
<dbReference type="EMBL" id="CAJOBJ010354241">
    <property type="protein sequence ID" value="CAF5212150.1"/>
    <property type="molecule type" value="Genomic_DNA"/>
</dbReference>
<protein>
    <submittedName>
        <fullName evidence="2">Uncharacterized protein</fullName>
    </submittedName>
</protein>
<accession>A0A8S3J3N0</accession>
<comment type="caution">
    <text evidence="2">The sequence shown here is derived from an EMBL/GenBank/DDBJ whole genome shotgun (WGS) entry which is preliminary data.</text>
</comment>
<feature type="compositionally biased region" description="Polar residues" evidence="1">
    <location>
        <begin position="38"/>
        <end position="50"/>
    </location>
</feature>
<organism evidence="2 3">
    <name type="scientific">Rotaria magnacalcarata</name>
    <dbReference type="NCBI Taxonomy" id="392030"/>
    <lineage>
        <taxon>Eukaryota</taxon>
        <taxon>Metazoa</taxon>
        <taxon>Spiralia</taxon>
        <taxon>Gnathifera</taxon>
        <taxon>Rotifera</taxon>
        <taxon>Eurotatoria</taxon>
        <taxon>Bdelloidea</taxon>
        <taxon>Philodinida</taxon>
        <taxon>Philodinidae</taxon>
        <taxon>Rotaria</taxon>
    </lineage>
</organism>
<feature type="region of interest" description="Disordered" evidence="1">
    <location>
        <begin position="33"/>
        <end position="71"/>
    </location>
</feature>